<dbReference type="GO" id="GO:0015938">
    <property type="term" value="P:coenzyme A catabolic process"/>
    <property type="evidence" value="ECO:0007669"/>
    <property type="project" value="Ensembl"/>
</dbReference>
<evidence type="ECO:0000256" key="4">
    <source>
        <dbReference type="ARBA" id="ARBA00022801"/>
    </source>
</evidence>
<evidence type="ECO:0000256" key="3">
    <source>
        <dbReference type="ARBA" id="ARBA00022723"/>
    </source>
</evidence>
<evidence type="ECO:0000256" key="1">
    <source>
        <dbReference type="ARBA" id="ARBA00001936"/>
    </source>
</evidence>
<keyword evidence="3" id="KW-0479">Metal-binding</keyword>
<dbReference type="PANTHER" id="PTHR12992:SF11">
    <property type="entry name" value="MITOCHONDRIAL COENZYME A DIPHOSPHATASE NUDT8"/>
    <property type="match status" value="1"/>
</dbReference>
<dbReference type="Ensembl" id="ENSTMTT00000014085.1">
    <property type="protein sequence ID" value="ENSTMTP00000013612.1"/>
    <property type="gene ID" value="ENSTMTG00000009905.1"/>
</dbReference>
<organism evidence="8 9">
    <name type="scientific">Terrapene triunguis</name>
    <name type="common">Three-toed box turtle</name>
    <dbReference type="NCBI Taxonomy" id="2587831"/>
    <lineage>
        <taxon>Eukaryota</taxon>
        <taxon>Metazoa</taxon>
        <taxon>Chordata</taxon>
        <taxon>Craniata</taxon>
        <taxon>Vertebrata</taxon>
        <taxon>Euteleostomi</taxon>
        <taxon>Archelosauria</taxon>
        <taxon>Testudinata</taxon>
        <taxon>Testudines</taxon>
        <taxon>Cryptodira</taxon>
        <taxon>Durocryptodira</taxon>
        <taxon>Testudinoidea</taxon>
        <taxon>Emydidae</taxon>
        <taxon>Terrapene</taxon>
    </lineage>
</organism>
<comment type="cofactor">
    <cofactor evidence="1">
        <name>Mn(2+)</name>
        <dbReference type="ChEBI" id="CHEBI:29035"/>
    </cofactor>
</comment>
<dbReference type="GeneTree" id="ENSGT00940000162775"/>
<reference evidence="8" key="1">
    <citation type="submission" date="2025-08" db="UniProtKB">
        <authorList>
            <consortium name="Ensembl"/>
        </authorList>
    </citation>
    <scope>IDENTIFICATION</scope>
</reference>
<keyword evidence="9" id="KW-1185">Reference proteome</keyword>
<dbReference type="CDD" id="cd03426">
    <property type="entry name" value="NUDIX_CoAse_Nudt7"/>
    <property type="match status" value="1"/>
</dbReference>
<name>A0A674J100_9SAUR</name>
<dbReference type="GO" id="GO:0005739">
    <property type="term" value="C:mitochondrion"/>
    <property type="evidence" value="ECO:0007669"/>
    <property type="project" value="Ensembl"/>
</dbReference>
<dbReference type="GO" id="GO:1901289">
    <property type="term" value="P:succinyl-CoA catabolic process"/>
    <property type="evidence" value="ECO:0007669"/>
    <property type="project" value="Ensembl"/>
</dbReference>
<dbReference type="InParanoid" id="A0A674J100"/>
<dbReference type="GO" id="GO:0010945">
    <property type="term" value="F:coenzyme A diphosphatase activity"/>
    <property type="evidence" value="ECO:0007669"/>
    <property type="project" value="InterPro"/>
</dbReference>
<dbReference type="AlphaFoldDB" id="A0A674J100"/>
<dbReference type="InterPro" id="IPR045121">
    <property type="entry name" value="CoAse"/>
</dbReference>
<evidence type="ECO:0000313" key="9">
    <source>
        <dbReference type="Proteomes" id="UP000472274"/>
    </source>
</evidence>
<comment type="cofactor">
    <cofactor evidence="2">
        <name>Mg(2+)</name>
        <dbReference type="ChEBI" id="CHEBI:18420"/>
    </cofactor>
</comment>
<dbReference type="GO" id="GO:0000287">
    <property type="term" value="F:magnesium ion binding"/>
    <property type="evidence" value="ECO:0007669"/>
    <property type="project" value="Ensembl"/>
</dbReference>
<evidence type="ECO:0000259" key="7">
    <source>
        <dbReference type="PROSITE" id="PS51462"/>
    </source>
</evidence>
<reference evidence="8" key="2">
    <citation type="submission" date="2025-09" db="UniProtKB">
        <authorList>
            <consortium name="Ensembl"/>
        </authorList>
    </citation>
    <scope>IDENTIFICATION</scope>
</reference>
<sequence length="231" mass="25326">MFPALHHLRLGARPTPGATRAGGSARGYLSQENEQRCRGLLEASTRRYRQEAVAAAVLVTLCSVGGYPALLYTLRSSTLTGHHKGDVSFPGGKRDSSDQDVIATALRETQEELGLHLEAESVWGVMKPLPTGRGLTVAPVLAHLGPLECVCLSPNPQEVEDVFTIPLSHLLQAQNHGYTNFCHQGRYSYTLPVFLNGRYRVWGLTAIITDLTLELLAPSAYRRRTRPPSTR</sequence>
<evidence type="ECO:0000256" key="2">
    <source>
        <dbReference type="ARBA" id="ARBA00001946"/>
    </source>
</evidence>
<dbReference type="InterPro" id="IPR015797">
    <property type="entry name" value="NUDIX_hydrolase-like_dom_sf"/>
</dbReference>
<dbReference type="RefSeq" id="XP_026516926.1">
    <property type="nucleotide sequence ID" value="XM_026661141.2"/>
</dbReference>
<protein>
    <submittedName>
        <fullName evidence="8">Nudix hydrolase 8</fullName>
    </submittedName>
</protein>
<dbReference type="SUPFAM" id="SSF55811">
    <property type="entry name" value="Nudix"/>
    <property type="match status" value="1"/>
</dbReference>
<dbReference type="GO" id="GO:0036114">
    <property type="term" value="P:medium-chain fatty-acyl-CoA catabolic process"/>
    <property type="evidence" value="ECO:0007669"/>
    <property type="project" value="Ensembl"/>
</dbReference>
<dbReference type="Pfam" id="PF00293">
    <property type="entry name" value="NUDIX"/>
    <property type="match status" value="1"/>
</dbReference>
<feature type="domain" description="Nudix hydrolase" evidence="7">
    <location>
        <begin position="48"/>
        <end position="195"/>
    </location>
</feature>
<dbReference type="CTD" id="254552"/>
<dbReference type="InterPro" id="IPR000086">
    <property type="entry name" value="NUDIX_hydrolase_dom"/>
</dbReference>
<dbReference type="GeneID" id="112108274"/>
<dbReference type="Gene3D" id="3.90.79.10">
    <property type="entry name" value="Nucleoside Triphosphate Pyrophosphohydrolase"/>
    <property type="match status" value="1"/>
</dbReference>
<dbReference type="GO" id="GO:0046356">
    <property type="term" value="P:acetyl-CoA catabolic process"/>
    <property type="evidence" value="ECO:0007669"/>
    <property type="project" value="Ensembl"/>
</dbReference>
<evidence type="ECO:0000256" key="6">
    <source>
        <dbReference type="ARBA" id="ARBA00023211"/>
    </source>
</evidence>
<keyword evidence="5" id="KW-0460">Magnesium</keyword>
<dbReference type="GO" id="GO:0044580">
    <property type="term" value="P:butyryl-CoA catabolic process"/>
    <property type="evidence" value="ECO:0007669"/>
    <property type="project" value="Ensembl"/>
</dbReference>
<dbReference type="PANTHER" id="PTHR12992">
    <property type="entry name" value="NUDIX HYDROLASE"/>
    <property type="match status" value="1"/>
</dbReference>
<evidence type="ECO:0000313" key="8">
    <source>
        <dbReference type="Ensembl" id="ENSTMTP00000013612.1"/>
    </source>
</evidence>
<dbReference type="GO" id="GO:2001294">
    <property type="term" value="P:malonyl-CoA catabolic process"/>
    <property type="evidence" value="ECO:0007669"/>
    <property type="project" value="Ensembl"/>
</dbReference>
<accession>A0A674J100</accession>
<evidence type="ECO:0000256" key="5">
    <source>
        <dbReference type="ARBA" id="ARBA00022842"/>
    </source>
</evidence>
<keyword evidence="4" id="KW-0378">Hydrolase</keyword>
<dbReference type="GO" id="GO:0030145">
    <property type="term" value="F:manganese ion binding"/>
    <property type="evidence" value="ECO:0007669"/>
    <property type="project" value="Ensembl"/>
</dbReference>
<dbReference type="Proteomes" id="UP000472274">
    <property type="component" value="Unplaced"/>
</dbReference>
<proteinExistence type="predicted"/>
<dbReference type="GO" id="GO:1902859">
    <property type="term" value="P:propionyl-CoA catabolic process"/>
    <property type="evidence" value="ECO:0007669"/>
    <property type="project" value="Ensembl"/>
</dbReference>
<dbReference type="PROSITE" id="PS51462">
    <property type="entry name" value="NUDIX"/>
    <property type="match status" value="1"/>
</dbReference>
<keyword evidence="6" id="KW-0464">Manganese</keyword>
<gene>
    <name evidence="8" type="primary">NUDT8</name>
</gene>